<evidence type="ECO:0000256" key="1">
    <source>
        <dbReference type="SAM" id="Phobius"/>
    </source>
</evidence>
<dbReference type="Pfam" id="PF01161">
    <property type="entry name" value="PBP"/>
    <property type="match status" value="1"/>
</dbReference>
<gene>
    <name evidence="2" type="ORF">NtB2_00929</name>
</gene>
<accession>A0A2R5HHH9</accession>
<keyword evidence="3" id="KW-1185">Reference proteome</keyword>
<organism evidence="2 3">
    <name type="scientific">Lactococcus termiticola</name>
    <dbReference type="NCBI Taxonomy" id="2169526"/>
    <lineage>
        <taxon>Bacteria</taxon>
        <taxon>Bacillati</taxon>
        <taxon>Bacillota</taxon>
        <taxon>Bacilli</taxon>
        <taxon>Lactobacillales</taxon>
        <taxon>Streptococcaceae</taxon>
        <taxon>Lactococcus</taxon>
    </lineage>
</organism>
<dbReference type="AlphaFoldDB" id="A0A2R5HHH9"/>
<dbReference type="Proteomes" id="UP000245021">
    <property type="component" value="Unassembled WGS sequence"/>
</dbReference>
<dbReference type="SUPFAM" id="SSF49777">
    <property type="entry name" value="PEBP-like"/>
    <property type="match status" value="1"/>
</dbReference>
<dbReference type="RefSeq" id="WP_225867048.1">
    <property type="nucleotide sequence ID" value="NZ_BFFO01000005.1"/>
</dbReference>
<keyword evidence="1" id="KW-1133">Transmembrane helix</keyword>
<sequence length="321" mass="36718">MTSTRKISLRAWQIITLFVLWLASMFLPATVKQQKLQQTVDIQQAKANYFYFLMHEAFIEGLVLLVLIAFALILYLMRKKTVTYWSFAGLVYYVYAFVIRQLLNLSWDGRGFSLATGGWHYFGWSYLAILLLGLLFMLALHFYLLENRRASFDIHLDLASGYLPDQYGKHAPESAKYKGQPVVSFPIRLTGLPKDASFVALSLVDYDAVPVAGFPWIHWLVANIPVVNGRVDLPEDYSRLAEDIVQGQNSNASFFVGEKDKAISQRYVGPTPPDKAHRYRLVVTAFPYKIGLKEGFHWNELLRSEEDLGIARAEIDFWGRS</sequence>
<keyword evidence="1" id="KW-0812">Transmembrane</keyword>
<keyword evidence="1" id="KW-0472">Membrane</keyword>
<dbReference type="CDD" id="cd00865">
    <property type="entry name" value="PEBP_bact_arch"/>
    <property type="match status" value="1"/>
</dbReference>
<evidence type="ECO:0000313" key="3">
    <source>
        <dbReference type="Proteomes" id="UP000245021"/>
    </source>
</evidence>
<dbReference type="InterPro" id="IPR036610">
    <property type="entry name" value="PEBP-like_sf"/>
</dbReference>
<dbReference type="EMBL" id="BFFO01000005">
    <property type="protein sequence ID" value="GBG96805.1"/>
    <property type="molecule type" value="Genomic_DNA"/>
</dbReference>
<dbReference type="InterPro" id="IPR008914">
    <property type="entry name" value="PEBP"/>
</dbReference>
<proteinExistence type="predicted"/>
<reference evidence="2 3" key="1">
    <citation type="journal article" date="2018" name="Genome Announc.">
        <title>Draft Genome Sequence of Lactococcus sp. Strain NtB2 (JCM 32569), Isolated from the Gut of the Higher Termite Nasutitermes takasagoensis.</title>
        <authorList>
            <person name="Noda S."/>
            <person name="Aihara C."/>
            <person name="Yuki M."/>
            <person name="Ohkuma M."/>
        </authorList>
    </citation>
    <scope>NUCLEOTIDE SEQUENCE [LARGE SCALE GENOMIC DNA]</scope>
    <source>
        <strain evidence="2 3">NtB2</strain>
    </source>
</reference>
<evidence type="ECO:0000313" key="2">
    <source>
        <dbReference type="EMBL" id="GBG96805.1"/>
    </source>
</evidence>
<dbReference type="NCBIfam" id="TIGR00481">
    <property type="entry name" value="YbhB/YbcL family Raf kinase inhibitor-like protein"/>
    <property type="match status" value="1"/>
</dbReference>
<dbReference type="Gene3D" id="3.90.280.10">
    <property type="entry name" value="PEBP-like"/>
    <property type="match status" value="1"/>
</dbReference>
<comment type="caution">
    <text evidence="2">The sequence shown here is derived from an EMBL/GenBank/DDBJ whole genome shotgun (WGS) entry which is preliminary data.</text>
</comment>
<feature type="transmembrane region" description="Helical" evidence="1">
    <location>
        <begin position="123"/>
        <end position="145"/>
    </location>
</feature>
<name>A0A2R5HHH9_9LACT</name>
<feature type="transmembrane region" description="Helical" evidence="1">
    <location>
        <begin position="84"/>
        <end position="103"/>
    </location>
</feature>
<protein>
    <submittedName>
        <fullName evidence="2">Phosphatidylethanolamine-binding protein</fullName>
    </submittedName>
</protein>
<feature type="transmembrane region" description="Helical" evidence="1">
    <location>
        <begin position="57"/>
        <end position="77"/>
    </location>
</feature>
<dbReference type="InterPro" id="IPR005247">
    <property type="entry name" value="YbhB_YbcL/LppC-like"/>
</dbReference>